<evidence type="ECO:0000256" key="1">
    <source>
        <dbReference type="ARBA" id="ARBA00004225"/>
    </source>
</evidence>
<dbReference type="InterPro" id="IPR000537">
    <property type="entry name" value="UbiA_prenyltransferase"/>
</dbReference>
<evidence type="ECO:0000256" key="6">
    <source>
        <dbReference type="ARBA" id="ARBA00022946"/>
    </source>
</evidence>
<keyword evidence="8" id="KW-0496">Mitochondrion</keyword>
<gene>
    <name evidence="13" type="ORF">NQ317_017145</name>
</gene>
<keyword evidence="5 12" id="KW-0812">Transmembrane</keyword>
<feature type="transmembrane region" description="Helical" evidence="12">
    <location>
        <begin position="160"/>
        <end position="179"/>
    </location>
</feature>
<keyword evidence="7 12" id="KW-1133">Transmembrane helix</keyword>
<dbReference type="NCBIfam" id="TIGR01473">
    <property type="entry name" value="cyoE_ctaB"/>
    <property type="match status" value="1"/>
</dbReference>
<feature type="transmembrane region" description="Helical" evidence="12">
    <location>
        <begin position="65"/>
        <end position="82"/>
    </location>
</feature>
<dbReference type="Pfam" id="PF01040">
    <property type="entry name" value="UbiA"/>
    <property type="match status" value="1"/>
</dbReference>
<dbReference type="Proteomes" id="UP001162164">
    <property type="component" value="Unassembled WGS sequence"/>
</dbReference>
<comment type="similarity">
    <text evidence="2">Belongs to the UbiA prenyltransferase family.</text>
</comment>
<keyword evidence="4" id="KW-0808">Transferase</keyword>
<dbReference type="InterPro" id="IPR030470">
    <property type="entry name" value="UbiA_prenylTrfase_CS"/>
</dbReference>
<dbReference type="HAMAP" id="MF_00154">
    <property type="entry name" value="CyoE_CtaB"/>
    <property type="match status" value="1"/>
</dbReference>
<evidence type="ECO:0000256" key="11">
    <source>
        <dbReference type="ARBA" id="ARBA00030253"/>
    </source>
</evidence>
<evidence type="ECO:0000256" key="10">
    <source>
        <dbReference type="ARBA" id="ARBA00023136"/>
    </source>
</evidence>
<keyword evidence="6" id="KW-0809">Transit peptide</keyword>
<evidence type="ECO:0000256" key="9">
    <source>
        <dbReference type="ARBA" id="ARBA00023133"/>
    </source>
</evidence>
<evidence type="ECO:0000256" key="7">
    <source>
        <dbReference type="ARBA" id="ARBA00022989"/>
    </source>
</evidence>
<evidence type="ECO:0000313" key="14">
    <source>
        <dbReference type="Proteomes" id="UP001162164"/>
    </source>
</evidence>
<dbReference type="CDD" id="cd13957">
    <property type="entry name" value="PT_UbiA_Cox10"/>
    <property type="match status" value="1"/>
</dbReference>
<evidence type="ECO:0000256" key="8">
    <source>
        <dbReference type="ARBA" id="ARBA00023128"/>
    </source>
</evidence>
<accession>A0ABQ9IYP3</accession>
<dbReference type="Gene3D" id="1.10.357.140">
    <property type="entry name" value="UbiA prenyltransferase"/>
    <property type="match status" value="1"/>
</dbReference>
<evidence type="ECO:0000256" key="3">
    <source>
        <dbReference type="ARBA" id="ARBA00016335"/>
    </source>
</evidence>
<comment type="caution">
    <text evidence="13">The sequence shown here is derived from an EMBL/GenBank/DDBJ whole genome shotgun (WGS) entry which is preliminary data.</text>
</comment>
<keyword evidence="9" id="KW-0350">Heme biosynthesis</keyword>
<feature type="transmembrane region" description="Helical" evidence="12">
    <location>
        <begin position="308"/>
        <end position="325"/>
    </location>
</feature>
<evidence type="ECO:0000256" key="4">
    <source>
        <dbReference type="ARBA" id="ARBA00022679"/>
    </source>
</evidence>
<evidence type="ECO:0000256" key="12">
    <source>
        <dbReference type="SAM" id="Phobius"/>
    </source>
</evidence>
<dbReference type="PROSITE" id="PS00943">
    <property type="entry name" value="UBIA"/>
    <property type="match status" value="1"/>
</dbReference>
<protein>
    <recommendedName>
        <fullName evidence="3">Protoheme IX farnesyltransferase, mitochondrial</fullName>
    </recommendedName>
    <alternativeName>
        <fullName evidence="11">Heme O synthase</fullName>
    </alternativeName>
</protein>
<reference evidence="13" key="1">
    <citation type="journal article" date="2023" name="Insect Mol. Biol.">
        <title>Genome sequencing provides insights into the evolution of gene families encoding plant cell wall-degrading enzymes in longhorned beetles.</title>
        <authorList>
            <person name="Shin N.R."/>
            <person name="Okamura Y."/>
            <person name="Kirsch R."/>
            <person name="Pauchet Y."/>
        </authorList>
    </citation>
    <scope>NUCLEOTIDE SEQUENCE</scope>
    <source>
        <strain evidence="13">MMC_N1</strain>
    </source>
</reference>
<comment type="subcellular location">
    <subcellularLocation>
        <location evidence="1">Mitochondrion membrane</location>
        <topology evidence="1">Multi-pass membrane protein</topology>
    </subcellularLocation>
</comment>
<sequence>MHKYVKFFVPATSYVNQTKTKSSPPAIGLVQDTNSHISKNFPPWRPTPSTNASNLIQHYLKLTKIRLTTLVVVTSMAGYAVAPAPFDWSTFTLCIVGTGLLSGAANCINQFHEVPFDAQMSRTKHRVLVCGRLTPLHSVLFAAASGLTGLTILYCGVNGLTASLGLANLILYTSVYTPLKRISILNTWVGSIVGAIPPLMGWAACANSIGPGGWLMAALLYCWQFPHFNALSWNLRPDYSRAGYRMMAVTDPGLCRRVALRHRMLFSAPILDTTNWWFLLESTPINAYFIYLAYQFYKESSSSTSRKLFRYSLLHLPILMTLFLINKKKWFVFEDSDNENDKLGIKNYI</sequence>
<dbReference type="PANTHER" id="PTHR43448:SF2">
    <property type="entry name" value="PROTOHEME IX FARNESYLTRANSFERASE, MITOCHONDRIAL"/>
    <property type="match status" value="1"/>
</dbReference>
<organism evidence="13 14">
    <name type="scientific">Molorchus minor</name>
    <dbReference type="NCBI Taxonomy" id="1323400"/>
    <lineage>
        <taxon>Eukaryota</taxon>
        <taxon>Metazoa</taxon>
        <taxon>Ecdysozoa</taxon>
        <taxon>Arthropoda</taxon>
        <taxon>Hexapoda</taxon>
        <taxon>Insecta</taxon>
        <taxon>Pterygota</taxon>
        <taxon>Neoptera</taxon>
        <taxon>Endopterygota</taxon>
        <taxon>Coleoptera</taxon>
        <taxon>Polyphaga</taxon>
        <taxon>Cucujiformia</taxon>
        <taxon>Chrysomeloidea</taxon>
        <taxon>Cerambycidae</taxon>
        <taxon>Lamiinae</taxon>
        <taxon>Monochamini</taxon>
        <taxon>Molorchus</taxon>
    </lineage>
</organism>
<dbReference type="InterPro" id="IPR016315">
    <property type="entry name" value="Protohaem_IX_farnesylTrfase_mt"/>
</dbReference>
<keyword evidence="10 12" id="KW-0472">Membrane</keyword>
<feature type="transmembrane region" description="Helical" evidence="12">
    <location>
        <begin position="276"/>
        <end position="296"/>
    </location>
</feature>
<evidence type="ECO:0000256" key="5">
    <source>
        <dbReference type="ARBA" id="ARBA00022692"/>
    </source>
</evidence>
<proteinExistence type="inferred from homology"/>
<dbReference type="InterPro" id="IPR044878">
    <property type="entry name" value="UbiA_sf"/>
</dbReference>
<keyword evidence="14" id="KW-1185">Reference proteome</keyword>
<dbReference type="EMBL" id="JAPWTJ010001812">
    <property type="protein sequence ID" value="KAJ8969398.1"/>
    <property type="molecule type" value="Genomic_DNA"/>
</dbReference>
<evidence type="ECO:0000313" key="13">
    <source>
        <dbReference type="EMBL" id="KAJ8969398.1"/>
    </source>
</evidence>
<name>A0ABQ9IYP3_9CUCU</name>
<dbReference type="InterPro" id="IPR006369">
    <property type="entry name" value="Protohaem_IX_farnesylTrfase"/>
</dbReference>
<dbReference type="PANTHER" id="PTHR43448">
    <property type="entry name" value="PROTOHEME IX FARNESYLTRANSFERASE, MITOCHONDRIAL"/>
    <property type="match status" value="1"/>
</dbReference>
<dbReference type="PIRSF" id="PIRSF001773">
    <property type="entry name" value="COX10"/>
    <property type="match status" value="1"/>
</dbReference>
<evidence type="ECO:0000256" key="2">
    <source>
        <dbReference type="ARBA" id="ARBA00005985"/>
    </source>
</evidence>